<name>A0A974RYL3_PERPY</name>
<evidence type="ECO:0000313" key="2">
    <source>
        <dbReference type="Proteomes" id="UP000595254"/>
    </source>
</evidence>
<evidence type="ECO:0000313" key="1">
    <source>
        <dbReference type="EMBL" id="QQS98601.1"/>
    </source>
</evidence>
<proteinExistence type="predicted"/>
<dbReference type="Proteomes" id="UP000595254">
    <property type="component" value="Chromosome"/>
</dbReference>
<accession>A0A974RYL3</accession>
<dbReference type="EMBL" id="CP068053">
    <property type="protein sequence ID" value="QQS98601.1"/>
    <property type="molecule type" value="Genomic_DNA"/>
</dbReference>
<organism evidence="1 2">
    <name type="scientific">Peribacillus psychrosaccharolyticus</name>
    <name type="common">Bacillus psychrosaccharolyticus</name>
    <dbReference type="NCBI Taxonomy" id="1407"/>
    <lineage>
        <taxon>Bacteria</taxon>
        <taxon>Bacillati</taxon>
        <taxon>Bacillota</taxon>
        <taxon>Bacilli</taxon>
        <taxon>Bacillales</taxon>
        <taxon>Bacillaceae</taxon>
        <taxon>Peribacillus</taxon>
    </lineage>
</organism>
<sequence length="340" mass="39143">MTSTFRQMAEEALHRTMLYNNETEIQNLTEQMELLDQHGMSNLNQTLLQNARGSTRNIPDFIAEHNFGADLIRHEPQGVHLYEPPGYDRPPDFVMPRGNTTLYLQMKRLNHGEFENRRDHMLRRIQDQLRTITFGKFVSLQFAEDFTEQDVGPLVRLIETAAHADDASEHSYPDEFDPKATFFLFEPRNTTLAHLTLGSSADMDWRDLTGEAEAQIRSSLDKAIGAFMWNNDAQHVNLIVMEADRYDDTDISQAVFGEEIYTMSPGVAALRTARDTDGYFYQPQNADRLCGVIALRRTQSGSFISGYRKTLFINERFEGYVDQIRQEVGIDEMVRENDRP</sequence>
<dbReference type="AlphaFoldDB" id="A0A974RYL3"/>
<dbReference type="RefSeq" id="WP_040376618.1">
    <property type="nucleotide sequence ID" value="NZ_CP068053.1"/>
</dbReference>
<keyword evidence="2" id="KW-1185">Reference proteome</keyword>
<reference evidence="1 2" key="1">
    <citation type="submission" date="2021-01" db="EMBL/GenBank/DDBJ databases">
        <title>FDA dAtabase for Regulatory Grade micrObial Sequences (FDA-ARGOS): Supporting development and validation of Infectious Disease Dx tests.</title>
        <authorList>
            <person name="Nelson B."/>
            <person name="Plummer A."/>
            <person name="Tallon L."/>
            <person name="Sadzewicz L."/>
            <person name="Zhao X."/>
            <person name="Boylan J."/>
            <person name="Ott S."/>
            <person name="Bowen H."/>
            <person name="Vavikolanu K."/>
            <person name="Mehta A."/>
            <person name="Aluvathingal J."/>
            <person name="Nadendla S."/>
            <person name="Myers T."/>
            <person name="Yan Y."/>
            <person name="Sichtig H."/>
        </authorList>
    </citation>
    <scope>NUCLEOTIDE SEQUENCE [LARGE SCALE GENOMIC DNA]</scope>
    <source>
        <strain evidence="1 2">FDAARGOS_1161</strain>
    </source>
</reference>
<protein>
    <submittedName>
        <fullName evidence="1">Uncharacterized protein</fullName>
    </submittedName>
</protein>
<gene>
    <name evidence="1" type="ORF">I6J18_12655</name>
</gene>
<dbReference type="KEGG" id="ppsr:I6J18_12655"/>